<evidence type="ECO:0000256" key="2">
    <source>
        <dbReference type="ARBA" id="ARBA00013194"/>
    </source>
</evidence>
<dbReference type="Pfam" id="PF00254">
    <property type="entry name" value="FKBP_C"/>
    <property type="match status" value="1"/>
</dbReference>
<dbReference type="InterPro" id="IPR046357">
    <property type="entry name" value="PPIase_dom_sf"/>
</dbReference>
<reference evidence="8 9" key="1">
    <citation type="submission" date="2023-12" db="EMBL/GenBank/DDBJ databases">
        <title>A high-quality genome assembly for Dillenia turbinata (Dilleniales).</title>
        <authorList>
            <person name="Chanderbali A."/>
        </authorList>
    </citation>
    <scope>NUCLEOTIDE SEQUENCE [LARGE SCALE GENOMIC DNA]</scope>
    <source>
        <strain evidence="8">LSX21</strain>
        <tissue evidence="8">Leaf</tissue>
    </source>
</reference>
<evidence type="ECO:0000256" key="5">
    <source>
        <dbReference type="PROSITE-ProRule" id="PRU00277"/>
    </source>
</evidence>
<evidence type="ECO:0000259" key="7">
    <source>
        <dbReference type="PROSITE" id="PS50059"/>
    </source>
</evidence>
<dbReference type="GO" id="GO:0003755">
    <property type="term" value="F:peptidyl-prolyl cis-trans isomerase activity"/>
    <property type="evidence" value="ECO:0007669"/>
    <property type="project" value="UniProtKB-KW"/>
</dbReference>
<dbReference type="EC" id="5.2.1.8" evidence="2 5"/>
<comment type="caution">
    <text evidence="8">The sequence shown here is derived from an EMBL/GenBank/DDBJ whole genome shotgun (WGS) entry which is preliminary data.</text>
</comment>
<sequence length="101" mass="11152">MDSFKATNVLDIEDEDDLGEEPGEVIESAPPLKVGEERQLKSSGLKKKLLKRGHGWETPEFGDEVTVHYVGTLPGGTEFDSTRDREQPMTFTLGQGSGFRV</sequence>
<evidence type="ECO:0000256" key="1">
    <source>
        <dbReference type="ARBA" id="ARBA00000971"/>
    </source>
</evidence>
<gene>
    <name evidence="8" type="ORF">RJ641_032065</name>
</gene>
<keyword evidence="4 5" id="KW-0413">Isomerase</keyword>
<evidence type="ECO:0000256" key="6">
    <source>
        <dbReference type="SAM" id="MobiDB-lite"/>
    </source>
</evidence>
<feature type="domain" description="PPIase FKBP-type" evidence="7">
    <location>
        <begin position="62"/>
        <end position="101"/>
    </location>
</feature>
<dbReference type="AlphaFoldDB" id="A0AAN8VZE3"/>
<evidence type="ECO:0000313" key="9">
    <source>
        <dbReference type="Proteomes" id="UP001370490"/>
    </source>
</evidence>
<dbReference type="GO" id="GO:0005737">
    <property type="term" value="C:cytoplasm"/>
    <property type="evidence" value="ECO:0007669"/>
    <property type="project" value="TreeGrafter"/>
</dbReference>
<feature type="compositionally biased region" description="Acidic residues" evidence="6">
    <location>
        <begin position="11"/>
        <end position="24"/>
    </location>
</feature>
<dbReference type="PANTHER" id="PTHR10516">
    <property type="entry name" value="PEPTIDYL-PROLYL CIS-TRANS ISOMERASE"/>
    <property type="match status" value="1"/>
</dbReference>
<comment type="catalytic activity">
    <reaction evidence="1 5">
        <text>[protein]-peptidylproline (omega=180) = [protein]-peptidylproline (omega=0)</text>
        <dbReference type="Rhea" id="RHEA:16237"/>
        <dbReference type="Rhea" id="RHEA-COMP:10747"/>
        <dbReference type="Rhea" id="RHEA-COMP:10748"/>
        <dbReference type="ChEBI" id="CHEBI:83833"/>
        <dbReference type="ChEBI" id="CHEBI:83834"/>
        <dbReference type="EC" id="5.2.1.8"/>
    </reaction>
</comment>
<dbReference type="SUPFAM" id="SSF54534">
    <property type="entry name" value="FKBP-like"/>
    <property type="match status" value="1"/>
</dbReference>
<keyword evidence="3 5" id="KW-0697">Rotamase</keyword>
<protein>
    <recommendedName>
        <fullName evidence="2 5">peptidylprolyl isomerase</fullName>
        <ecNumber evidence="2 5">5.2.1.8</ecNumber>
    </recommendedName>
</protein>
<proteinExistence type="predicted"/>
<dbReference type="Gene3D" id="3.10.50.40">
    <property type="match status" value="1"/>
</dbReference>
<evidence type="ECO:0000256" key="3">
    <source>
        <dbReference type="ARBA" id="ARBA00023110"/>
    </source>
</evidence>
<dbReference type="InterPro" id="IPR001179">
    <property type="entry name" value="PPIase_FKBP_dom"/>
</dbReference>
<name>A0AAN8VZE3_9MAGN</name>
<dbReference type="PANTHER" id="PTHR10516:SF430">
    <property type="entry name" value="PEPTIDYLPROLYL ISOMERASE"/>
    <property type="match status" value="1"/>
</dbReference>
<evidence type="ECO:0000313" key="8">
    <source>
        <dbReference type="EMBL" id="KAK6938557.1"/>
    </source>
</evidence>
<dbReference type="EMBL" id="JBAMMX010000006">
    <property type="protein sequence ID" value="KAK6938557.1"/>
    <property type="molecule type" value="Genomic_DNA"/>
</dbReference>
<dbReference type="InterPro" id="IPR050689">
    <property type="entry name" value="FKBP-type_PPIase"/>
</dbReference>
<evidence type="ECO:0000256" key="4">
    <source>
        <dbReference type="ARBA" id="ARBA00023235"/>
    </source>
</evidence>
<dbReference type="PROSITE" id="PS50059">
    <property type="entry name" value="FKBP_PPIASE"/>
    <property type="match status" value="1"/>
</dbReference>
<keyword evidence="9" id="KW-1185">Reference proteome</keyword>
<dbReference type="Proteomes" id="UP001370490">
    <property type="component" value="Unassembled WGS sequence"/>
</dbReference>
<feature type="region of interest" description="Disordered" evidence="6">
    <location>
        <begin position="1"/>
        <end position="28"/>
    </location>
</feature>
<accession>A0AAN8VZE3</accession>
<organism evidence="8 9">
    <name type="scientific">Dillenia turbinata</name>
    <dbReference type="NCBI Taxonomy" id="194707"/>
    <lineage>
        <taxon>Eukaryota</taxon>
        <taxon>Viridiplantae</taxon>
        <taxon>Streptophyta</taxon>
        <taxon>Embryophyta</taxon>
        <taxon>Tracheophyta</taxon>
        <taxon>Spermatophyta</taxon>
        <taxon>Magnoliopsida</taxon>
        <taxon>eudicotyledons</taxon>
        <taxon>Gunneridae</taxon>
        <taxon>Pentapetalae</taxon>
        <taxon>Dilleniales</taxon>
        <taxon>Dilleniaceae</taxon>
        <taxon>Dillenia</taxon>
    </lineage>
</organism>